<keyword evidence="2 5" id="KW-0813">Transport</keyword>
<dbReference type="GO" id="GO:0006886">
    <property type="term" value="P:intracellular protein transport"/>
    <property type="evidence" value="ECO:0007669"/>
    <property type="project" value="UniProtKB-UniRule"/>
</dbReference>
<dbReference type="FunFam" id="3.30.450.60:FF:000002">
    <property type="entry name" value="AP-2 complex subunit mu, putative"/>
    <property type="match status" value="1"/>
</dbReference>
<evidence type="ECO:0000256" key="5">
    <source>
        <dbReference type="PIRNR" id="PIRNR005992"/>
    </source>
</evidence>
<dbReference type="InterPro" id="IPR018240">
    <property type="entry name" value="Clathrin_mu_CS"/>
</dbReference>
<organism evidence="7 8">
    <name type="scientific">Cyclostephanos tholiformis</name>
    <dbReference type="NCBI Taxonomy" id="382380"/>
    <lineage>
        <taxon>Eukaryota</taxon>
        <taxon>Sar</taxon>
        <taxon>Stramenopiles</taxon>
        <taxon>Ochrophyta</taxon>
        <taxon>Bacillariophyta</taxon>
        <taxon>Coscinodiscophyceae</taxon>
        <taxon>Thalassiosirophycidae</taxon>
        <taxon>Stephanodiscales</taxon>
        <taxon>Stephanodiscaceae</taxon>
        <taxon>Cyclostephanos</taxon>
    </lineage>
</organism>
<dbReference type="CDD" id="cd09250">
    <property type="entry name" value="AP-1_Mu1_Cterm"/>
    <property type="match status" value="1"/>
</dbReference>
<dbReference type="SUPFAM" id="SSF49447">
    <property type="entry name" value="Second domain of Mu2 adaptin subunit (ap50) of ap2 adaptor"/>
    <property type="match status" value="1"/>
</dbReference>
<evidence type="ECO:0000313" key="7">
    <source>
        <dbReference type="EMBL" id="KAL3809817.1"/>
    </source>
</evidence>
<dbReference type="Proteomes" id="UP001530377">
    <property type="component" value="Unassembled WGS sequence"/>
</dbReference>
<dbReference type="InterPro" id="IPR050431">
    <property type="entry name" value="Adaptor_comp_med_subunit"/>
</dbReference>
<dbReference type="GO" id="GO:0012505">
    <property type="term" value="C:endomembrane system"/>
    <property type="evidence" value="ECO:0007669"/>
    <property type="project" value="UniProtKB-SubCell"/>
</dbReference>
<sequence length="468" mass="52079">MVASAIFITDLTGKPLISRNYRGDIPLTAAIDRFASYLNEVEDEMKKPVFHVDSGGEVLNVDDVGCTGVGGETFVYVQHSNLYLCGVTCKNSNIALMLTYLYQLTSLFQDYFTTLNEESIRDNFVIIYELLDETMDHGLPQSLDSTILRQFITQEGNRMADDSKSKPPVALTNAVSWRAEGIKHKKNEIFLDVVEKLNLLVSANGTVLHSEINGAVKMKSFLSGMPELKLGLNDKLVFEAAGRGGSSGGASSSRAGKSVELEDIKFHQCVRLARFENDRTISFIPPDGEFDLMTYRLDTHVKPLIWVEAVVEPHRGSRIEYMIKTRSQFKSRSVANNVEIIIPVPPDVDSPSFKSSVGNVTYLPDKDCVVWTIKQFHGGREYLMRAHFGLPSISREEADGGNINKGSGGGSGADMSWKKPIGVKFEIPYFTVSGIQVRYLKIIERSGYQALPWVRYITANGDYQLRMA</sequence>
<dbReference type="PROSITE" id="PS00991">
    <property type="entry name" value="CLAT_ADAPTOR_M_2"/>
    <property type="match status" value="1"/>
</dbReference>
<dbReference type="InterPro" id="IPR028565">
    <property type="entry name" value="MHD"/>
</dbReference>
<protein>
    <recommendedName>
        <fullName evidence="6">MHD domain-containing protein</fullName>
    </recommendedName>
</protein>
<accession>A0ABD3R9X4</accession>
<comment type="similarity">
    <text evidence="5">Belongs to the adaptor complexes medium subunit family.</text>
</comment>
<dbReference type="SUPFAM" id="SSF64356">
    <property type="entry name" value="SNARE-like"/>
    <property type="match status" value="1"/>
</dbReference>
<dbReference type="InterPro" id="IPR011012">
    <property type="entry name" value="Longin-like_dom_sf"/>
</dbReference>
<proteinExistence type="inferred from homology"/>
<dbReference type="EMBL" id="JALLPB020000372">
    <property type="protein sequence ID" value="KAL3809817.1"/>
    <property type="molecule type" value="Genomic_DNA"/>
</dbReference>
<name>A0ABD3R9X4_9STRA</name>
<evidence type="ECO:0000256" key="4">
    <source>
        <dbReference type="ARBA" id="ARBA00023136"/>
    </source>
</evidence>
<keyword evidence="3 5" id="KW-0653">Protein transport</keyword>
<dbReference type="InterPro" id="IPR036168">
    <property type="entry name" value="AP2_Mu_C_sf"/>
</dbReference>
<evidence type="ECO:0000256" key="1">
    <source>
        <dbReference type="ARBA" id="ARBA00004308"/>
    </source>
</evidence>
<feature type="domain" description="MHD" evidence="6">
    <location>
        <begin position="186"/>
        <end position="466"/>
    </location>
</feature>
<dbReference type="AlphaFoldDB" id="A0ABD3R9X4"/>
<dbReference type="Pfam" id="PF00928">
    <property type="entry name" value="Adap_comp_sub"/>
    <property type="match status" value="1"/>
</dbReference>
<dbReference type="PANTHER" id="PTHR10529">
    <property type="entry name" value="AP COMPLEX SUBUNIT MU"/>
    <property type="match status" value="1"/>
</dbReference>
<comment type="subcellular location">
    <subcellularLocation>
        <location evidence="1">Endomembrane system</location>
    </subcellularLocation>
</comment>
<reference evidence="7 8" key="1">
    <citation type="submission" date="2024-10" db="EMBL/GenBank/DDBJ databases">
        <title>Updated reference genomes for cyclostephanoid diatoms.</title>
        <authorList>
            <person name="Roberts W.R."/>
            <person name="Alverson A.J."/>
        </authorList>
    </citation>
    <scope>NUCLEOTIDE SEQUENCE [LARGE SCALE GENOMIC DNA]</scope>
    <source>
        <strain evidence="7 8">AJA228-03</strain>
    </source>
</reference>
<dbReference type="Gene3D" id="3.30.450.60">
    <property type="match status" value="1"/>
</dbReference>
<comment type="caution">
    <text evidence="7">The sequence shown here is derived from an EMBL/GenBank/DDBJ whole genome shotgun (WGS) entry which is preliminary data.</text>
</comment>
<evidence type="ECO:0000256" key="3">
    <source>
        <dbReference type="ARBA" id="ARBA00022927"/>
    </source>
</evidence>
<keyword evidence="4" id="KW-0472">Membrane</keyword>
<dbReference type="GO" id="GO:0030131">
    <property type="term" value="C:clathrin adaptor complex"/>
    <property type="evidence" value="ECO:0007669"/>
    <property type="project" value="UniProtKB-UniRule"/>
</dbReference>
<dbReference type="CDD" id="cd14835">
    <property type="entry name" value="AP1_Mu_N"/>
    <property type="match status" value="1"/>
</dbReference>
<dbReference type="PROSITE" id="PS51072">
    <property type="entry name" value="MHD"/>
    <property type="match status" value="1"/>
</dbReference>
<keyword evidence="8" id="KW-1185">Reference proteome</keyword>
<evidence type="ECO:0000259" key="6">
    <source>
        <dbReference type="PROSITE" id="PS51072"/>
    </source>
</evidence>
<dbReference type="PIRSF" id="PIRSF005992">
    <property type="entry name" value="Clathrin_mu"/>
    <property type="match status" value="1"/>
</dbReference>
<dbReference type="PROSITE" id="PS00990">
    <property type="entry name" value="CLAT_ADAPTOR_M_1"/>
    <property type="match status" value="1"/>
</dbReference>
<evidence type="ECO:0000256" key="2">
    <source>
        <dbReference type="ARBA" id="ARBA00022448"/>
    </source>
</evidence>
<dbReference type="InterPro" id="IPR001392">
    <property type="entry name" value="Clathrin_mu"/>
</dbReference>
<dbReference type="PRINTS" id="PR00314">
    <property type="entry name" value="CLATHRINADPT"/>
</dbReference>
<dbReference type="Gene3D" id="2.60.40.1170">
    <property type="entry name" value="Mu homology domain, subdomain B"/>
    <property type="match status" value="2"/>
</dbReference>
<evidence type="ECO:0000313" key="8">
    <source>
        <dbReference type="Proteomes" id="UP001530377"/>
    </source>
</evidence>
<gene>
    <name evidence="7" type="ORF">ACHAXA_002387</name>
</gene>